<dbReference type="AlphaFoldDB" id="A0A9W9WP49"/>
<proteinExistence type="predicted"/>
<comment type="caution">
    <text evidence="2">The sequence shown here is derived from an EMBL/GenBank/DDBJ whole genome shotgun (WGS) entry which is preliminary data.</text>
</comment>
<accession>A0A9W9WP49</accession>
<reference evidence="2" key="2">
    <citation type="journal article" date="2023" name="IMA Fungus">
        <title>Comparative genomic study of the Penicillium genus elucidates a diverse pangenome and 15 lateral gene transfer events.</title>
        <authorList>
            <person name="Petersen C."/>
            <person name="Sorensen T."/>
            <person name="Nielsen M.R."/>
            <person name="Sondergaard T.E."/>
            <person name="Sorensen J.L."/>
            <person name="Fitzpatrick D.A."/>
            <person name="Frisvad J.C."/>
            <person name="Nielsen K.L."/>
        </authorList>
    </citation>
    <scope>NUCLEOTIDE SEQUENCE</scope>
    <source>
        <strain evidence="2">IBT 17660</strain>
    </source>
</reference>
<sequence>MCASNASSSCLSEQHGWSCVDQMRCVGYQSSALMSLDSQGRRASRTRFGAAFRAQQLDLGLVLDESVFDIYLSSLASLDSLCVFTCLCFANVCLSILLLIEIRETHCRYSSSGWICLLLPSGIWTQSYLLAPPERSTIAKSGGSNLDIPKTEGWEGAASVPFKSHC</sequence>
<keyword evidence="1" id="KW-1133">Transmembrane helix</keyword>
<evidence type="ECO:0000313" key="2">
    <source>
        <dbReference type="EMBL" id="KAJ5471105.1"/>
    </source>
</evidence>
<keyword evidence="3" id="KW-1185">Reference proteome</keyword>
<keyword evidence="1" id="KW-0472">Membrane</keyword>
<name>A0A9W9WP49_9EURO</name>
<evidence type="ECO:0000313" key="3">
    <source>
        <dbReference type="Proteomes" id="UP001147760"/>
    </source>
</evidence>
<keyword evidence="1" id="KW-0812">Transmembrane</keyword>
<feature type="transmembrane region" description="Helical" evidence="1">
    <location>
        <begin position="81"/>
        <end position="100"/>
    </location>
</feature>
<evidence type="ECO:0000256" key="1">
    <source>
        <dbReference type="SAM" id="Phobius"/>
    </source>
</evidence>
<dbReference type="EMBL" id="JAPWDO010000005">
    <property type="protein sequence ID" value="KAJ5471105.1"/>
    <property type="molecule type" value="Genomic_DNA"/>
</dbReference>
<organism evidence="2 3">
    <name type="scientific">Penicillium desertorum</name>
    <dbReference type="NCBI Taxonomy" id="1303715"/>
    <lineage>
        <taxon>Eukaryota</taxon>
        <taxon>Fungi</taxon>
        <taxon>Dikarya</taxon>
        <taxon>Ascomycota</taxon>
        <taxon>Pezizomycotina</taxon>
        <taxon>Eurotiomycetes</taxon>
        <taxon>Eurotiomycetidae</taxon>
        <taxon>Eurotiales</taxon>
        <taxon>Aspergillaceae</taxon>
        <taxon>Penicillium</taxon>
    </lineage>
</organism>
<protein>
    <submittedName>
        <fullName evidence="2">Uncharacterized protein</fullName>
    </submittedName>
</protein>
<gene>
    <name evidence="2" type="ORF">N7530_008462</name>
</gene>
<dbReference type="Proteomes" id="UP001147760">
    <property type="component" value="Unassembled WGS sequence"/>
</dbReference>
<reference evidence="2" key="1">
    <citation type="submission" date="2022-12" db="EMBL/GenBank/DDBJ databases">
        <authorList>
            <person name="Petersen C."/>
        </authorList>
    </citation>
    <scope>NUCLEOTIDE SEQUENCE</scope>
    <source>
        <strain evidence="2">IBT 17660</strain>
    </source>
</reference>